<comment type="caution">
    <text evidence="2">The sequence shown here is derived from an EMBL/GenBank/DDBJ whole genome shotgun (WGS) entry which is preliminary data.</text>
</comment>
<organism evidence="2 3">
    <name type="scientific">candidate division MSBL1 archaeon SCGC-AAA385D11</name>
    <dbReference type="NCBI Taxonomy" id="1698286"/>
    <lineage>
        <taxon>Archaea</taxon>
        <taxon>Methanobacteriati</taxon>
        <taxon>Methanobacteriota</taxon>
        <taxon>candidate division MSBL1</taxon>
    </lineage>
</organism>
<dbReference type="Proteomes" id="UP000070256">
    <property type="component" value="Unassembled WGS sequence"/>
</dbReference>
<accession>A0A133VNU5</accession>
<sequence>MSTEIIFEIIMIIVVGIAVYYGFKSGYKGQEKQDNRIKQELEKSEKITNQQYFILRLPLSILLGWSILSFVFSLNGLTIILPYMVNSTMAWNWAIFLIVNFLVGMLVWMGIEKVYLWAK</sequence>
<evidence type="ECO:0000313" key="2">
    <source>
        <dbReference type="EMBL" id="KXB08071.1"/>
    </source>
</evidence>
<proteinExistence type="predicted"/>
<dbReference type="AlphaFoldDB" id="A0A133VNU5"/>
<gene>
    <name evidence="2" type="ORF">AKJ58_00960</name>
</gene>
<feature type="transmembrane region" description="Helical" evidence="1">
    <location>
        <begin position="6"/>
        <end position="23"/>
    </location>
</feature>
<protein>
    <submittedName>
        <fullName evidence="2">Uncharacterized protein</fullName>
    </submittedName>
</protein>
<keyword evidence="1" id="KW-0472">Membrane</keyword>
<feature type="transmembrane region" description="Helical" evidence="1">
    <location>
        <begin position="90"/>
        <end position="111"/>
    </location>
</feature>
<reference evidence="2 3" key="1">
    <citation type="journal article" date="2016" name="Sci. Rep.">
        <title>Metabolic traits of an uncultured archaeal lineage -MSBL1- from brine pools of the Red Sea.</title>
        <authorList>
            <person name="Mwirichia R."/>
            <person name="Alam I."/>
            <person name="Rashid M."/>
            <person name="Vinu M."/>
            <person name="Ba-Alawi W."/>
            <person name="Anthony Kamau A."/>
            <person name="Kamanda Ngugi D."/>
            <person name="Goker M."/>
            <person name="Klenk H.P."/>
            <person name="Bajic V."/>
            <person name="Stingl U."/>
        </authorList>
    </citation>
    <scope>NUCLEOTIDE SEQUENCE [LARGE SCALE GENOMIC DNA]</scope>
    <source>
        <strain evidence="2">SCGC-AAA385D11</strain>
    </source>
</reference>
<evidence type="ECO:0000256" key="1">
    <source>
        <dbReference type="SAM" id="Phobius"/>
    </source>
</evidence>
<dbReference type="EMBL" id="LHYK01000013">
    <property type="protein sequence ID" value="KXB08071.1"/>
    <property type="molecule type" value="Genomic_DNA"/>
</dbReference>
<name>A0A133VNU5_9EURY</name>
<keyword evidence="3" id="KW-1185">Reference proteome</keyword>
<keyword evidence="1" id="KW-0812">Transmembrane</keyword>
<feature type="transmembrane region" description="Helical" evidence="1">
    <location>
        <begin position="53"/>
        <end position="84"/>
    </location>
</feature>
<keyword evidence="1" id="KW-1133">Transmembrane helix</keyword>
<evidence type="ECO:0000313" key="3">
    <source>
        <dbReference type="Proteomes" id="UP000070256"/>
    </source>
</evidence>